<organism evidence="2">
    <name type="scientific">marine metagenome</name>
    <dbReference type="NCBI Taxonomy" id="408172"/>
    <lineage>
        <taxon>unclassified sequences</taxon>
        <taxon>metagenomes</taxon>
        <taxon>ecological metagenomes</taxon>
    </lineage>
</organism>
<accession>A0A382VZZ9</accession>
<dbReference type="SUPFAM" id="SSF46785">
    <property type="entry name" value="Winged helix' DNA-binding domain"/>
    <property type="match status" value="1"/>
</dbReference>
<dbReference type="EMBL" id="UINC01156009">
    <property type="protein sequence ID" value="SVD52186.1"/>
    <property type="molecule type" value="Genomic_DNA"/>
</dbReference>
<reference evidence="2" key="1">
    <citation type="submission" date="2018-05" db="EMBL/GenBank/DDBJ databases">
        <authorList>
            <person name="Lanie J.A."/>
            <person name="Ng W.-L."/>
            <person name="Kazmierczak K.M."/>
            <person name="Andrzejewski T.M."/>
            <person name="Davidsen T.M."/>
            <person name="Wayne K.J."/>
            <person name="Tettelin H."/>
            <person name="Glass J.I."/>
            <person name="Rusch D."/>
            <person name="Podicherti R."/>
            <person name="Tsui H.-C.T."/>
            <person name="Winkler M.E."/>
        </authorList>
    </citation>
    <scope>NUCLEOTIDE SEQUENCE</scope>
</reference>
<evidence type="ECO:0000259" key="1">
    <source>
        <dbReference type="SMART" id="SM00347"/>
    </source>
</evidence>
<name>A0A382VZZ9_9ZZZZ</name>
<proteinExistence type="predicted"/>
<dbReference type="GO" id="GO:0003700">
    <property type="term" value="F:DNA-binding transcription factor activity"/>
    <property type="evidence" value="ECO:0007669"/>
    <property type="project" value="InterPro"/>
</dbReference>
<gene>
    <name evidence="2" type="ORF">METZ01_LOCUS405040</name>
</gene>
<feature type="non-terminal residue" evidence="2">
    <location>
        <position position="198"/>
    </location>
</feature>
<sequence>MNDGLAELGALALGSRLKRVSDCLLHQGVRVYQIAGVRFEPRWFWAFSYLYRHGPTAITALAKGLGVSHPAINKIANELIEARLVAPYRDRNDKRKRVLALTTIGRYKYRELEPVWREIRQALQSLVDDAGGDFLRSLTSLEASLADQDFVARFAERWGVGGSAEILIRGFRSGYAGAFSTLNESWISQYFELQAADR</sequence>
<evidence type="ECO:0000313" key="2">
    <source>
        <dbReference type="EMBL" id="SVD52186.1"/>
    </source>
</evidence>
<dbReference type="InterPro" id="IPR036390">
    <property type="entry name" value="WH_DNA-bd_sf"/>
</dbReference>
<feature type="domain" description="HTH marR-type" evidence="1">
    <location>
        <begin position="34"/>
        <end position="131"/>
    </location>
</feature>
<dbReference type="InterPro" id="IPR000835">
    <property type="entry name" value="HTH_MarR-typ"/>
</dbReference>
<dbReference type="Pfam" id="PF12802">
    <property type="entry name" value="MarR_2"/>
    <property type="match status" value="1"/>
</dbReference>
<dbReference type="AlphaFoldDB" id="A0A382VZZ9"/>
<dbReference type="InterPro" id="IPR036388">
    <property type="entry name" value="WH-like_DNA-bd_sf"/>
</dbReference>
<dbReference type="SMART" id="SM00347">
    <property type="entry name" value="HTH_MARR"/>
    <property type="match status" value="1"/>
</dbReference>
<protein>
    <recommendedName>
        <fullName evidence="1">HTH marR-type domain-containing protein</fullName>
    </recommendedName>
</protein>
<dbReference type="Gene3D" id="1.10.10.10">
    <property type="entry name" value="Winged helix-like DNA-binding domain superfamily/Winged helix DNA-binding domain"/>
    <property type="match status" value="1"/>
</dbReference>